<dbReference type="Proteomes" id="UP000735302">
    <property type="component" value="Unassembled WGS sequence"/>
</dbReference>
<organism evidence="1 2">
    <name type="scientific">Plakobranchus ocellatus</name>
    <dbReference type="NCBI Taxonomy" id="259542"/>
    <lineage>
        <taxon>Eukaryota</taxon>
        <taxon>Metazoa</taxon>
        <taxon>Spiralia</taxon>
        <taxon>Lophotrochozoa</taxon>
        <taxon>Mollusca</taxon>
        <taxon>Gastropoda</taxon>
        <taxon>Heterobranchia</taxon>
        <taxon>Euthyneura</taxon>
        <taxon>Panpulmonata</taxon>
        <taxon>Sacoglossa</taxon>
        <taxon>Placobranchoidea</taxon>
        <taxon>Plakobranchidae</taxon>
        <taxon>Plakobranchus</taxon>
    </lineage>
</organism>
<gene>
    <name evidence="1" type="ORF">PoB_006069500</name>
</gene>
<proteinExistence type="predicted"/>
<dbReference type="EMBL" id="BLXT01006878">
    <property type="protein sequence ID" value="GFO34190.1"/>
    <property type="molecule type" value="Genomic_DNA"/>
</dbReference>
<accession>A0AAV4CQU2</accession>
<evidence type="ECO:0000313" key="1">
    <source>
        <dbReference type="EMBL" id="GFO34190.1"/>
    </source>
</evidence>
<evidence type="ECO:0000313" key="2">
    <source>
        <dbReference type="Proteomes" id="UP000735302"/>
    </source>
</evidence>
<name>A0AAV4CQU2_9GAST</name>
<keyword evidence="2" id="KW-1185">Reference proteome</keyword>
<sequence length="108" mass="12318">MGHDKVKGLKDSRFNDLFILSASTCFYIDHFLHVLSLVEQPNKKLAALKEDFQDQDLMNLVLGLGIMYLVKITRLFGNMITSTKTTYLELGPINQKLHGEFKKVAYPV</sequence>
<protein>
    <submittedName>
        <fullName evidence="1">Uncharacterized protein</fullName>
    </submittedName>
</protein>
<reference evidence="1 2" key="1">
    <citation type="journal article" date="2021" name="Elife">
        <title>Chloroplast acquisition without the gene transfer in kleptoplastic sea slugs, Plakobranchus ocellatus.</title>
        <authorList>
            <person name="Maeda T."/>
            <person name="Takahashi S."/>
            <person name="Yoshida T."/>
            <person name="Shimamura S."/>
            <person name="Takaki Y."/>
            <person name="Nagai Y."/>
            <person name="Toyoda A."/>
            <person name="Suzuki Y."/>
            <person name="Arimoto A."/>
            <person name="Ishii H."/>
            <person name="Satoh N."/>
            <person name="Nishiyama T."/>
            <person name="Hasebe M."/>
            <person name="Maruyama T."/>
            <person name="Minagawa J."/>
            <person name="Obokata J."/>
            <person name="Shigenobu S."/>
        </authorList>
    </citation>
    <scope>NUCLEOTIDE SEQUENCE [LARGE SCALE GENOMIC DNA]</scope>
</reference>
<comment type="caution">
    <text evidence="1">The sequence shown here is derived from an EMBL/GenBank/DDBJ whole genome shotgun (WGS) entry which is preliminary data.</text>
</comment>
<dbReference type="AlphaFoldDB" id="A0AAV4CQU2"/>